<organism evidence="1 2">
    <name type="scientific">Aspergillus avenaceus</name>
    <dbReference type="NCBI Taxonomy" id="36643"/>
    <lineage>
        <taxon>Eukaryota</taxon>
        <taxon>Fungi</taxon>
        <taxon>Dikarya</taxon>
        <taxon>Ascomycota</taxon>
        <taxon>Pezizomycotina</taxon>
        <taxon>Eurotiomycetes</taxon>
        <taxon>Eurotiomycetidae</taxon>
        <taxon>Eurotiales</taxon>
        <taxon>Aspergillaceae</taxon>
        <taxon>Aspergillus</taxon>
        <taxon>Aspergillus subgen. Circumdati</taxon>
    </lineage>
</organism>
<gene>
    <name evidence="1" type="ORF">BDV25DRAFT_167773</name>
</gene>
<keyword evidence="2" id="KW-1185">Reference proteome</keyword>
<dbReference type="EMBL" id="ML742032">
    <property type="protein sequence ID" value="KAE8154064.1"/>
    <property type="molecule type" value="Genomic_DNA"/>
</dbReference>
<proteinExistence type="predicted"/>
<dbReference type="SUPFAM" id="SSF89372">
    <property type="entry name" value="Fucose-specific lectin"/>
    <property type="match status" value="1"/>
</dbReference>
<evidence type="ECO:0000313" key="1">
    <source>
        <dbReference type="EMBL" id="KAE8154064.1"/>
    </source>
</evidence>
<dbReference type="AlphaFoldDB" id="A0A5N6U661"/>
<dbReference type="Gene3D" id="2.120.10.70">
    <property type="entry name" value="Fucose-specific lectin"/>
    <property type="match status" value="1"/>
</dbReference>
<evidence type="ECO:0000313" key="2">
    <source>
        <dbReference type="Proteomes" id="UP000325780"/>
    </source>
</evidence>
<reference evidence="1 2" key="1">
    <citation type="submission" date="2019-04" db="EMBL/GenBank/DDBJ databases">
        <title>Friends and foes A comparative genomics study of 23 Aspergillus species from section Flavi.</title>
        <authorList>
            <consortium name="DOE Joint Genome Institute"/>
            <person name="Kjaerbolling I."/>
            <person name="Vesth T."/>
            <person name="Frisvad J.C."/>
            <person name="Nybo J.L."/>
            <person name="Theobald S."/>
            <person name="Kildgaard S."/>
            <person name="Isbrandt T."/>
            <person name="Kuo A."/>
            <person name="Sato A."/>
            <person name="Lyhne E.K."/>
            <person name="Kogle M.E."/>
            <person name="Wiebenga A."/>
            <person name="Kun R.S."/>
            <person name="Lubbers R.J."/>
            <person name="Makela M.R."/>
            <person name="Barry K."/>
            <person name="Chovatia M."/>
            <person name="Clum A."/>
            <person name="Daum C."/>
            <person name="Haridas S."/>
            <person name="He G."/>
            <person name="LaButti K."/>
            <person name="Lipzen A."/>
            <person name="Mondo S."/>
            <person name="Riley R."/>
            <person name="Salamov A."/>
            <person name="Simmons B.A."/>
            <person name="Magnuson J.K."/>
            <person name="Henrissat B."/>
            <person name="Mortensen U.H."/>
            <person name="Larsen T.O."/>
            <person name="Devries R.P."/>
            <person name="Grigoriev I.V."/>
            <person name="Machida M."/>
            <person name="Baker S.E."/>
            <person name="Andersen M.R."/>
        </authorList>
    </citation>
    <scope>NUCLEOTIDE SEQUENCE [LARGE SCALE GENOMIC DNA]</scope>
    <source>
        <strain evidence="1 2">IBT 18842</strain>
    </source>
</reference>
<dbReference type="OrthoDB" id="3446576at2759"/>
<name>A0A5N6U661_ASPAV</name>
<accession>A0A5N6U661</accession>
<protein>
    <recommendedName>
        <fullName evidence="3">Fucose-specific lectin</fullName>
    </recommendedName>
</protein>
<dbReference type="Proteomes" id="UP000325780">
    <property type="component" value="Unassembled WGS sequence"/>
</dbReference>
<evidence type="ECO:0008006" key="3">
    <source>
        <dbReference type="Google" id="ProtNLM"/>
    </source>
</evidence>
<sequence>MSSIVNTALAAVQTNGQDSYLYYQSGQEIREAHSASGTSWTANASTVASNAASTGSAMTAYYVDRDADFGNRSTIHVVYLDTNAKVVDRVKILANNTWEDGQTTGISKDPVATSMITGGAFNGTTGWAPNGSQWNYYNTPSGNELQITEIRRTPRSPWNIETVLPENTQALPGTDLACSIVSGTIDLYYQDHAGNVNHWESRNSQWIDDKVLIPTSDVQISTPLATVNAGKKHVFYVDRSSPPMIKDLMDGDTMDVASFYPGTRLSALSSNGQVTLFYKLLNPVGAIASRVFDGSTWRDGPIVVPA</sequence>